<reference evidence="2 3" key="1">
    <citation type="submission" date="2019-09" db="EMBL/GenBank/DDBJ databases">
        <title>Vancomyinc resistant enterococci isolated from farm animals in Switzerland.</title>
        <authorList>
            <person name="Stevens M.J.A."/>
            <person name="Stephan R."/>
            <person name="Morach M."/>
            <person name="Nuesch-Inderbinen M."/>
        </authorList>
    </citation>
    <scope>NUCLEOTIDE SEQUENCE [LARGE SCALE GENOMIC DNA]</scope>
    <source>
        <strain evidence="2 3">GH27</strain>
    </source>
</reference>
<evidence type="ECO:0000313" key="3">
    <source>
        <dbReference type="Proteomes" id="UP000326078"/>
    </source>
</evidence>
<dbReference type="Proteomes" id="UP000326078">
    <property type="component" value="Unassembled WGS sequence"/>
</dbReference>
<feature type="compositionally biased region" description="Basic residues" evidence="1">
    <location>
        <begin position="1"/>
        <end position="13"/>
    </location>
</feature>
<dbReference type="AlphaFoldDB" id="A0A5N0Z2F9"/>
<dbReference type="RefSeq" id="WP_151026493.1">
    <property type="nucleotide sequence ID" value="NZ_VYUK01000002.1"/>
</dbReference>
<accession>A0A5N0Z2F9</accession>
<evidence type="ECO:0000256" key="1">
    <source>
        <dbReference type="SAM" id="MobiDB-lite"/>
    </source>
</evidence>
<proteinExistence type="predicted"/>
<feature type="region of interest" description="Disordered" evidence="1">
    <location>
        <begin position="1"/>
        <end position="24"/>
    </location>
</feature>
<feature type="region of interest" description="Disordered" evidence="1">
    <location>
        <begin position="87"/>
        <end position="110"/>
    </location>
</feature>
<gene>
    <name evidence="2" type="ORF">F6X95_01310</name>
</gene>
<sequence length="110" mass="12963">MKNFFKKLKKKHDGRRESQARNKGWKRANEEFIYLSQPIDNGKLKPMTQQQKNMQDFLQGGAICVQLRKKTEQNGQALKDLLQKVATNEHSKKSSPYDLSRNHKPSHLWR</sequence>
<name>A0A5N0Z2F9_9ENTE</name>
<organism evidence="2 3">
    <name type="scientific">Enterococcus durans</name>
    <dbReference type="NCBI Taxonomy" id="53345"/>
    <lineage>
        <taxon>Bacteria</taxon>
        <taxon>Bacillati</taxon>
        <taxon>Bacillota</taxon>
        <taxon>Bacilli</taxon>
        <taxon>Lactobacillales</taxon>
        <taxon>Enterococcaceae</taxon>
        <taxon>Enterococcus</taxon>
    </lineage>
</organism>
<protein>
    <submittedName>
        <fullName evidence="2">Uncharacterized protein</fullName>
    </submittedName>
</protein>
<evidence type="ECO:0000313" key="2">
    <source>
        <dbReference type="EMBL" id="KAA9208752.1"/>
    </source>
</evidence>
<comment type="caution">
    <text evidence="2">The sequence shown here is derived from an EMBL/GenBank/DDBJ whole genome shotgun (WGS) entry which is preliminary data.</text>
</comment>
<dbReference type="EMBL" id="VYUT01000001">
    <property type="protein sequence ID" value="KAA9208752.1"/>
    <property type="molecule type" value="Genomic_DNA"/>
</dbReference>